<gene>
    <name evidence="2" type="ORF">A7U43_19905</name>
</gene>
<dbReference type="EMBL" id="CP015596">
    <property type="protein sequence ID" value="ANE81249.1"/>
    <property type="molecule type" value="Genomic_DNA"/>
</dbReference>
<evidence type="ECO:0000313" key="2">
    <source>
        <dbReference type="EMBL" id="ANE81249.1"/>
    </source>
</evidence>
<sequence length="98" mass="10030">MWISGSSGSSMVLRHHSRRTNSPSMVVSSTRNSSSSNGSDGAGPGGPVRSRVSGCAGIDRRAPCSGPASGAENDTAAVLSSRPCWRVSTRRATAVRPS</sequence>
<evidence type="ECO:0000256" key="1">
    <source>
        <dbReference type="SAM" id="MobiDB-lite"/>
    </source>
</evidence>
<organism evidence="2 3">
    <name type="scientific">Mycobacterium adipatum</name>
    <dbReference type="NCBI Taxonomy" id="1682113"/>
    <lineage>
        <taxon>Bacteria</taxon>
        <taxon>Bacillati</taxon>
        <taxon>Actinomycetota</taxon>
        <taxon>Actinomycetes</taxon>
        <taxon>Mycobacteriales</taxon>
        <taxon>Mycobacteriaceae</taxon>
        <taxon>Mycobacterium</taxon>
    </lineage>
</organism>
<dbReference type="KEGG" id="madi:A7U43_19905"/>
<proteinExistence type="predicted"/>
<dbReference type="Proteomes" id="UP000077143">
    <property type="component" value="Chromosome"/>
</dbReference>
<protein>
    <submittedName>
        <fullName evidence="2">Uncharacterized protein</fullName>
    </submittedName>
</protein>
<feature type="compositionally biased region" description="Low complexity" evidence="1">
    <location>
        <begin position="22"/>
        <end position="39"/>
    </location>
</feature>
<name>A0A172UPT2_9MYCO</name>
<feature type="region of interest" description="Disordered" evidence="1">
    <location>
        <begin position="1"/>
        <end position="75"/>
    </location>
</feature>
<reference evidence="2 3" key="1">
    <citation type="submission" date="2016-05" db="EMBL/GenBank/DDBJ databases">
        <title>Complete genome sequence of a phthalic acid esters degrading Mycobacterium sp. YC-RL4.</title>
        <authorList>
            <person name="Ren L."/>
            <person name="Fan S."/>
            <person name="Ruth N."/>
            <person name="Jia Y."/>
            <person name="Wang J."/>
            <person name="Qiao C."/>
        </authorList>
    </citation>
    <scope>NUCLEOTIDE SEQUENCE [LARGE SCALE GENOMIC DNA]</scope>
    <source>
        <strain evidence="2 3">YC-RL4</strain>
    </source>
</reference>
<accession>A0A172UPT2</accession>
<feature type="compositionally biased region" description="Polar residues" evidence="1">
    <location>
        <begin position="1"/>
        <end position="10"/>
    </location>
</feature>
<dbReference type="AlphaFoldDB" id="A0A172UPT2"/>
<evidence type="ECO:0000313" key="3">
    <source>
        <dbReference type="Proteomes" id="UP000077143"/>
    </source>
</evidence>
<keyword evidence="3" id="KW-1185">Reference proteome</keyword>
<dbReference type="STRING" id="1682113.A7U43_19905"/>